<dbReference type="Gene3D" id="3.90.550.50">
    <property type="match status" value="1"/>
</dbReference>
<evidence type="ECO:0000256" key="5">
    <source>
        <dbReference type="ARBA" id="ARBA00022692"/>
    </source>
</evidence>
<evidence type="ECO:0000256" key="1">
    <source>
        <dbReference type="ARBA" id="ARBA00004606"/>
    </source>
</evidence>
<dbReference type="AlphaFoldDB" id="A0A6C0I1I7"/>
<proteinExistence type="predicted"/>
<evidence type="ECO:0000259" key="10">
    <source>
        <dbReference type="Pfam" id="PF02434"/>
    </source>
</evidence>
<sequence length="463" mass="53211">MEKNSKYKVIINVFACPTIERYRNEILKINETWRPTAEAMGVKVLFFFGEEGTDLIDDNYIYLPNVQNDYDSASYKQYLGLKHIYENYNAEFIFSCGTDTFINIKHLLSYLDRLEYGKKLYIGGHDNTRQIGDKSVYFHCGGAGVIITNKILEELYPQLDTIQNQWRVICEQYELYNLIAACDVSISYFLINIGVEVVTNTNFHSCNYLGYRYDGVACCKDIININTLISCHQMRLNDFDNFQKIIDTNSYAINNKYIKLCNTSSDINEHLPTLCQLATECNSILELGVRGVVSSWAFASGLLLASDTVSDTARKPLLFLNDLEVCNISELLDNTKDLNIEIKYQWINCLDLDFTNTFDMVFIDTWHIYGQLKRELEKFSKIANKYIVMHDTTVDEYEGETIRGGLDAQKQSEESGFPIEEILQGLGKAIDEFLINNPNWILKKKYTNNNGLTILEKLIDGVK</sequence>
<evidence type="ECO:0000256" key="3">
    <source>
        <dbReference type="ARBA" id="ARBA00022676"/>
    </source>
</evidence>
<protein>
    <recommendedName>
        <fullName evidence="10">Fringe-like glycosyltransferase domain-containing protein</fullName>
    </recommendedName>
</protein>
<comment type="pathway">
    <text evidence="2">Protein modification; protein glycosylation.</text>
</comment>
<evidence type="ECO:0000256" key="2">
    <source>
        <dbReference type="ARBA" id="ARBA00004922"/>
    </source>
</evidence>
<dbReference type="EMBL" id="MN740066">
    <property type="protein sequence ID" value="QHT86285.1"/>
    <property type="molecule type" value="Genomic_DNA"/>
</dbReference>
<dbReference type="InterPro" id="IPR003378">
    <property type="entry name" value="Fringe-like_glycosylTrfase"/>
</dbReference>
<keyword evidence="8" id="KW-1133">Transmembrane helix</keyword>
<dbReference type="GO" id="GO:0016757">
    <property type="term" value="F:glycosyltransferase activity"/>
    <property type="evidence" value="ECO:0007669"/>
    <property type="project" value="UniProtKB-KW"/>
</dbReference>
<dbReference type="InterPro" id="IPR026050">
    <property type="entry name" value="C1GALT1/C1GALT1_chp1"/>
</dbReference>
<evidence type="ECO:0000256" key="9">
    <source>
        <dbReference type="ARBA" id="ARBA00023136"/>
    </source>
</evidence>
<evidence type="ECO:0000256" key="8">
    <source>
        <dbReference type="ARBA" id="ARBA00022989"/>
    </source>
</evidence>
<dbReference type="GO" id="GO:0000166">
    <property type="term" value="F:nucleotide binding"/>
    <property type="evidence" value="ECO:0007669"/>
    <property type="project" value="UniProtKB-KW"/>
</dbReference>
<keyword evidence="6" id="KW-0547">Nucleotide-binding</keyword>
<evidence type="ECO:0000256" key="7">
    <source>
        <dbReference type="ARBA" id="ARBA00022968"/>
    </source>
</evidence>
<name>A0A6C0I1I7_9ZZZZ</name>
<comment type="subcellular location">
    <subcellularLocation>
        <location evidence="1">Membrane</location>
        <topology evidence="1">Single-pass type II membrane protein</topology>
    </subcellularLocation>
</comment>
<reference evidence="11" key="1">
    <citation type="journal article" date="2020" name="Nature">
        <title>Giant virus diversity and host interactions through global metagenomics.</title>
        <authorList>
            <person name="Schulz F."/>
            <person name="Roux S."/>
            <person name="Paez-Espino D."/>
            <person name="Jungbluth S."/>
            <person name="Walsh D.A."/>
            <person name="Denef V.J."/>
            <person name="McMahon K.D."/>
            <person name="Konstantinidis K.T."/>
            <person name="Eloe-Fadrosh E.A."/>
            <person name="Kyrpides N.C."/>
            <person name="Woyke T."/>
        </authorList>
    </citation>
    <scope>NUCLEOTIDE SEQUENCE</scope>
    <source>
        <strain evidence="11">GVMAG-M-3300023184-186</strain>
    </source>
</reference>
<dbReference type="Pfam" id="PF02434">
    <property type="entry name" value="Fringe"/>
    <property type="match status" value="1"/>
</dbReference>
<keyword evidence="4" id="KW-0808">Transferase</keyword>
<keyword evidence="9" id="KW-0472">Membrane</keyword>
<evidence type="ECO:0000256" key="6">
    <source>
        <dbReference type="ARBA" id="ARBA00022741"/>
    </source>
</evidence>
<keyword evidence="5" id="KW-0812">Transmembrane</keyword>
<dbReference type="GO" id="GO:0016020">
    <property type="term" value="C:membrane"/>
    <property type="evidence" value="ECO:0007669"/>
    <property type="project" value="UniProtKB-SubCell"/>
</dbReference>
<accession>A0A6C0I1I7</accession>
<dbReference type="PANTHER" id="PTHR23033">
    <property type="entry name" value="BETA1,3-GALACTOSYLTRANSFERASE"/>
    <property type="match status" value="1"/>
</dbReference>
<evidence type="ECO:0000256" key="4">
    <source>
        <dbReference type="ARBA" id="ARBA00022679"/>
    </source>
</evidence>
<keyword evidence="7" id="KW-0735">Signal-anchor</keyword>
<evidence type="ECO:0000313" key="11">
    <source>
        <dbReference type="EMBL" id="QHT86285.1"/>
    </source>
</evidence>
<feature type="domain" description="Fringe-like glycosyltransferase" evidence="10">
    <location>
        <begin position="15"/>
        <end position="205"/>
    </location>
</feature>
<keyword evidence="3" id="KW-0328">Glycosyltransferase</keyword>
<organism evidence="11">
    <name type="scientific">viral metagenome</name>
    <dbReference type="NCBI Taxonomy" id="1070528"/>
    <lineage>
        <taxon>unclassified sequences</taxon>
        <taxon>metagenomes</taxon>
        <taxon>organismal metagenomes</taxon>
    </lineage>
</organism>